<dbReference type="PANTHER" id="PTHR46524">
    <property type="entry name" value="CW-TYPE ZINC FINGER"/>
    <property type="match status" value="1"/>
</dbReference>
<dbReference type="InterPro" id="IPR056406">
    <property type="entry name" value="THD_CWZF3/5/7"/>
</dbReference>
<dbReference type="EMBL" id="CM031832">
    <property type="protein sequence ID" value="KAG6700169.1"/>
    <property type="molecule type" value="Genomic_DNA"/>
</dbReference>
<organism evidence="7 8">
    <name type="scientific">Carya illinoinensis</name>
    <name type="common">Pecan</name>
    <dbReference type="NCBI Taxonomy" id="32201"/>
    <lineage>
        <taxon>Eukaryota</taxon>
        <taxon>Viridiplantae</taxon>
        <taxon>Streptophyta</taxon>
        <taxon>Embryophyta</taxon>
        <taxon>Tracheophyta</taxon>
        <taxon>Spermatophyta</taxon>
        <taxon>Magnoliopsida</taxon>
        <taxon>eudicotyledons</taxon>
        <taxon>Gunneridae</taxon>
        <taxon>Pentapetalae</taxon>
        <taxon>rosids</taxon>
        <taxon>fabids</taxon>
        <taxon>Fagales</taxon>
        <taxon>Juglandaceae</taxon>
        <taxon>Carya</taxon>
    </lineage>
</organism>
<feature type="region of interest" description="Disordered" evidence="4">
    <location>
        <begin position="1304"/>
        <end position="1351"/>
    </location>
</feature>
<feature type="region of interest" description="Disordered" evidence="4">
    <location>
        <begin position="333"/>
        <end position="356"/>
    </location>
</feature>
<feature type="region of interest" description="Disordered" evidence="4">
    <location>
        <begin position="1038"/>
        <end position="1129"/>
    </location>
</feature>
<feature type="compositionally biased region" description="Basic and acidic residues" evidence="4">
    <location>
        <begin position="1201"/>
        <end position="1220"/>
    </location>
</feature>
<name>A0A922EBJ7_CARIL</name>
<feature type="region of interest" description="Disordered" evidence="4">
    <location>
        <begin position="768"/>
        <end position="1024"/>
    </location>
</feature>
<feature type="compositionally biased region" description="Polar residues" evidence="4">
    <location>
        <begin position="122"/>
        <end position="158"/>
    </location>
</feature>
<sequence>MGRSVFWIWMWGCEEGALGLGFRGGGGGREMEENELEEGEASSYRNDNDNYDGSIDPDIAFSYIGEKLQNVLGHFQKDFEGGVSAENLGAKYGGYGSFLPAYQRSPVWSHPRTPPIVHNYSTARSPNNPLTEGGHQNSLVSSTASQSVKPASTSSTSLPVLKTPSMKDSVKQDIGTPCTLPEEVTPRYESENKRFNNLSDQKTLKVRLKVGSDNLSTIKNAEIYSGLGLDVSPSSSLNESPSESEGMSIEPQDMPFESPTTILKIMTSFPVPEDLLISPLSHDLIQLTEKEKLMKDYTSMAMSKGGLEITNMVRYGSDSRKVVGEVMGKKKMKSLKHNDVSAESKSGNGKDARKGNGFILRKEPDIDILACEELVSKTLKLPLLSNSNSAAGYMEKGEDRASDVVREANKGLPKDKDCSDLAKEESSGPTFTQEDGWFEKSKARSAGKAWVDKRTSSLDDVPAYPKKSAHPNRETSYDSIKSDSNVSKGRKALNSEFTDPFKEKANKKDTVYEQDSMRLPPEKEESFSGSKKILKGIQSNGAQSPEVPKVSLRKTKKSTHVEELKIQKDLGRTGNGYGDFFGELEEEQNQMDLLEVPSGDKDFNMVEKCTSAINNASDERSSAKKFDKLSTSEAYPKAVSNVAPCLGNGPICDAVPVTGAPSIIEPDNWVQCDRCHKWRLLPFGRSPNELPEKWLCSMLDWLPEMNRCSVTEEETTKALNVLYKTPAPERQTNLPGNPGGVITGVTFANVWHPDQNHQNISLHARAWGERKKDGSKEMADASHNDGLSQLSNSMKRSLQASVKGRSLNDVNQSPLIGKPDFQQLSKSSDLPVKNSKEKQQVHDSYSGGGDAKSLKMKSRKDNGDKDFSRASKKMKTDCTHEDWMLDHSGQVGKMVPSSSNDFHTTSEKNRPRYSEHSSFKDSRNDACDGPHVSVKKANSKVLVSLEDGSLEMGNSNARENARKRKVKEFSDDDYRKEKKARLSKSEGKEHRSSRDSGRRDKKGSHSKNQHLGKDPWSNLSQRSLDGLDSLRKDLGSLQPSLAATSSSSKVSGSHKTRVSLQEVKGSPVESVSSSPMRISNPNKLASACRDLKGKDDLQYAGPFPVGSPRKFSDGEDDDGGVRSGTARNDKALSIAYHKSVGSPGLNIQGRDFHYTSGSKARAPIVPPSDITNQCHDDDRQTDGSCARESCPRKSGKGSSSRLKDKNRSIKTEFDMGKVKVPESLNDLQDHSPSNEVKPRDDKNQLQEKLGIKSDESENKNDARKDAAGKSSSESSKIQSHLNFVEHDGSHIKVDSICREDAVSTTKQTVLRDCDSERSSKRLPSDKTDQVGLVSGRGKSLPLPPSGGSQIETVNRCPRPVTGSHNGNGVHSPAVVASDSDAALKVQNQVRKADSQNGTQHISSRHPTPNGQKARELEAPSPARRDSSSLAATNALKEAKDLKHLADRLKNSGSNLESTGLYFEAALKFLSGASLLESGSCESSRNSEINKSKPVYSSTAKLCEFCAHEYEKLKNTAAAALAYKCMEVAYMRIIYFSHTSASRDHHELQTALQMVPPGESPSSSASDLDNLNNPTTLDKVNLAKGVNSPQVAGNHVIAARSRPNFTRLLSFAQDVNLAMEASRKSRIAFAAANVSLSETKYAESISSIKRALDFNFQDVEGLLRLVRLAMEAISH</sequence>
<protein>
    <recommendedName>
        <fullName evidence="6">CW-type domain-containing protein</fullName>
    </recommendedName>
</protein>
<feature type="region of interest" description="Disordered" evidence="4">
    <location>
        <begin position="232"/>
        <end position="253"/>
    </location>
</feature>
<feature type="compositionally biased region" description="Polar residues" evidence="4">
    <location>
        <begin position="1388"/>
        <end position="1410"/>
    </location>
</feature>
<feature type="compositionally biased region" description="Polar residues" evidence="4">
    <location>
        <begin position="1069"/>
        <end position="1083"/>
    </location>
</feature>
<feature type="compositionally biased region" description="Basic and acidic residues" evidence="4">
    <location>
        <begin position="410"/>
        <end position="426"/>
    </location>
</feature>
<evidence type="ECO:0000256" key="4">
    <source>
        <dbReference type="SAM" id="MobiDB-lite"/>
    </source>
</evidence>
<evidence type="ECO:0000313" key="8">
    <source>
        <dbReference type="Proteomes" id="UP000811246"/>
    </source>
</evidence>
<feature type="region of interest" description="Disordered" evidence="4">
    <location>
        <begin position="537"/>
        <end position="556"/>
    </location>
</feature>
<gene>
    <name evidence="7" type="ORF">I3842_08G099400</name>
</gene>
<feature type="compositionally biased region" description="Basic and acidic residues" evidence="4">
    <location>
        <begin position="1412"/>
        <end position="1426"/>
    </location>
</feature>
<feature type="compositionally biased region" description="Basic and acidic residues" evidence="4">
    <location>
        <begin position="904"/>
        <end position="928"/>
    </location>
</feature>
<evidence type="ECO:0000256" key="3">
    <source>
        <dbReference type="ARBA" id="ARBA00022833"/>
    </source>
</evidence>
<evidence type="ECO:0000256" key="2">
    <source>
        <dbReference type="ARBA" id="ARBA00022771"/>
    </source>
</evidence>
<feature type="compositionally biased region" description="Basic and acidic residues" evidence="4">
    <location>
        <begin position="768"/>
        <end position="783"/>
    </location>
</feature>
<keyword evidence="1" id="KW-0479">Metal-binding</keyword>
<feature type="compositionally biased region" description="Basic and acidic residues" evidence="4">
    <location>
        <begin position="336"/>
        <end position="356"/>
    </location>
</feature>
<accession>A0A922EBJ7</accession>
<evidence type="ECO:0000313" key="7">
    <source>
        <dbReference type="EMBL" id="KAG6700169.1"/>
    </source>
</evidence>
<dbReference type="Pfam" id="PF07496">
    <property type="entry name" value="zf-CW"/>
    <property type="match status" value="1"/>
</dbReference>
<feature type="compositionally biased region" description="Basic and acidic residues" evidence="4">
    <location>
        <begin position="967"/>
        <end position="976"/>
    </location>
</feature>
<keyword evidence="5" id="KW-0732">Signal</keyword>
<dbReference type="GO" id="GO:0008270">
    <property type="term" value="F:zinc ion binding"/>
    <property type="evidence" value="ECO:0007669"/>
    <property type="project" value="UniProtKB-KW"/>
</dbReference>
<dbReference type="InterPro" id="IPR011124">
    <property type="entry name" value="Znf_CW"/>
</dbReference>
<dbReference type="PROSITE" id="PS51050">
    <property type="entry name" value="ZF_CW"/>
    <property type="match status" value="1"/>
</dbReference>
<feature type="compositionally biased region" description="Low complexity" evidence="4">
    <location>
        <begin position="1038"/>
        <end position="1051"/>
    </location>
</feature>
<dbReference type="PANTHER" id="PTHR46524:SF7">
    <property type="entry name" value="CW-TYPE ZINC FINGER"/>
    <property type="match status" value="1"/>
</dbReference>
<evidence type="ECO:0000259" key="6">
    <source>
        <dbReference type="PROSITE" id="PS51050"/>
    </source>
</evidence>
<reference evidence="7" key="1">
    <citation type="submission" date="2021-01" db="EMBL/GenBank/DDBJ databases">
        <authorList>
            <person name="Lovell J.T."/>
            <person name="Bentley N."/>
            <person name="Bhattarai G."/>
            <person name="Jenkins J.W."/>
            <person name="Sreedasyam A."/>
            <person name="Alarcon Y."/>
            <person name="Bock C."/>
            <person name="Boston L."/>
            <person name="Carlson J."/>
            <person name="Cervantes K."/>
            <person name="Clermont K."/>
            <person name="Krom N."/>
            <person name="Kubenka K."/>
            <person name="Mamidi S."/>
            <person name="Mattison C."/>
            <person name="Monteros M."/>
            <person name="Pisani C."/>
            <person name="Plott C."/>
            <person name="Rajasekar S."/>
            <person name="Rhein H.S."/>
            <person name="Rohla C."/>
            <person name="Song M."/>
            <person name="Hilaire R.S."/>
            <person name="Shu S."/>
            <person name="Wells L."/>
            <person name="Wang X."/>
            <person name="Webber J."/>
            <person name="Heerema R.J."/>
            <person name="Klein P."/>
            <person name="Conner P."/>
            <person name="Grauke L."/>
            <person name="Grimwood J."/>
            <person name="Schmutz J."/>
            <person name="Randall J.J."/>
        </authorList>
    </citation>
    <scope>NUCLEOTIDE SEQUENCE</scope>
    <source>
        <tissue evidence="7">Leaf</tissue>
    </source>
</reference>
<feature type="compositionally biased region" description="Low complexity" evidence="4">
    <location>
        <begin position="232"/>
        <end position="245"/>
    </location>
</feature>
<feature type="region of interest" description="Disordered" evidence="4">
    <location>
        <begin position="410"/>
        <end position="529"/>
    </location>
</feature>
<feature type="compositionally biased region" description="Basic and acidic residues" evidence="4">
    <location>
        <begin position="983"/>
        <end position="998"/>
    </location>
</feature>
<feature type="region of interest" description="Disordered" evidence="4">
    <location>
        <begin position="122"/>
        <end position="182"/>
    </location>
</feature>
<feature type="region of interest" description="Disordered" evidence="4">
    <location>
        <begin position="1388"/>
        <end position="1427"/>
    </location>
</feature>
<comment type="caution">
    <text evidence="7">The sequence shown here is derived from an EMBL/GenBank/DDBJ whole genome shotgun (WGS) entry which is preliminary data.</text>
</comment>
<dbReference type="Proteomes" id="UP000811246">
    <property type="component" value="Chromosome 8"/>
</dbReference>
<evidence type="ECO:0000256" key="5">
    <source>
        <dbReference type="SAM" id="SignalP"/>
    </source>
</evidence>
<keyword evidence="3" id="KW-0862">Zinc</keyword>
<feature type="chain" id="PRO_5037318315" description="CW-type domain-containing protein" evidence="5">
    <location>
        <begin position="20"/>
        <end position="1674"/>
    </location>
</feature>
<dbReference type="InterPro" id="IPR055300">
    <property type="entry name" value="CWZF3/5/7"/>
</dbReference>
<evidence type="ECO:0000256" key="1">
    <source>
        <dbReference type="ARBA" id="ARBA00022723"/>
    </source>
</evidence>
<feature type="compositionally biased region" description="Basic and acidic residues" evidence="4">
    <location>
        <begin position="1309"/>
        <end position="1328"/>
    </location>
</feature>
<feature type="compositionally biased region" description="Basic and acidic residues" evidence="4">
    <location>
        <begin position="499"/>
        <end position="511"/>
    </location>
</feature>
<feature type="domain" description="CW-type" evidence="6">
    <location>
        <begin position="663"/>
        <end position="716"/>
    </location>
</feature>
<keyword evidence="2" id="KW-0863">Zinc-finger</keyword>
<feature type="compositionally biased region" description="Polar residues" evidence="4">
    <location>
        <begin position="785"/>
        <end position="800"/>
    </location>
</feature>
<feature type="region of interest" description="Disordered" evidence="4">
    <location>
        <begin position="1157"/>
        <end position="1283"/>
    </location>
</feature>
<feature type="compositionally biased region" description="Polar residues" evidence="4">
    <location>
        <begin position="477"/>
        <end position="487"/>
    </location>
</feature>
<feature type="region of interest" description="Disordered" evidence="4">
    <location>
        <begin position="28"/>
        <end position="49"/>
    </location>
</feature>
<feature type="signal peptide" evidence="5">
    <location>
        <begin position="1"/>
        <end position="19"/>
    </location>
</feature>
<dbReference type="Pfam" id="PF24756">
    <property type="entry name" value="THD_CWZF3-5-7"/>
    <property type="match status" value="1"/>
</dbReference>
<feature type="compositionally biased region" description="Basic and acidic residues" evidence="4">
    <location>
        <begin position="1236"/>
        <end position="1267"/>
    </location>
</feature>
<proteinExistence type="predicted"/>
<feature type="compositionally biased region" description="Basic residues" evidence="4">
    <location>
        <begin position="999"/>
        <end position="1010"/>
    </location>
</feature>
<feature type="compositionally biased region" description="Basic and acidic residues" evidence="4">
    <location>
        <begin position="859"/>
        <end position="885"/>
    </location>
</feature>